<dbReference type="PANTHER" id="PTHR42879">
    <property type="entry name" value="3-OXOACYL-(ACYL-CARRIER-PROTEIN) REDUCTASE"/>
    <property type="match status" value="1"/>
</dbReference>
<dbReference type="Gene3D" id="3.40.50.720">
    <property type="entry name" value="NAD(P)-binding Rossmann-like Domain"/>
    <property type="match status" value="1"/>
</dbReference>
<evidence type="ECO:0000256" key="1">
    <source>
        <dbReference type="ARBA" id="ARBA00006484"/>
    </source>
</evidence>
<keyword evidence="3" id="KW-1185">Reference proteome</keyword>
<reference evidence="3" key="1">
    <citation type="submission" date="2016-10" db="EMBL/GenBank/DDBJ databases">
        <authorList>
            <person name="Varghese N."/>
            <person name="Submissions S."/>
        </authorList>
    </citation>
    <scope>NUCLEOTIDE SEQUENCE [LARGE SCALE GENOMIC DNA]</scope>
    <source>
        <strain evidence="3">DSM 17724</strain>
    </source>
</reference>
<dbReference type="AlphaFoldDB" id="A0A1I0NXV6"/>
<evidence type="ECO:0000313" key="2">
    <source>
        <dbReference type="EMBL" id="SEW06598.1"/>
    </source>
</evidence>
<dbReference type="PANTHER" id="PTHR42879:SF6">
    <property type="entry name" value="NADPH-DEPENDENT REDUCTASE BACG"/>
    <property type="match status" value="1"/>
</dbReference>
<organism evidence="2 3">
    <name type="scientific">Chryseobacterium wanjuense</name>
    <dbReference type="NCBI Taxonomy" id="356305"/>
    <lineage>
        <taxon>Bacteria</taxon>
        <taxon>Pseudomonadati</taxon>
        <taxon>Bacteroidota</taxon>
        <taxon>Flavobacteriia</taxon>
        <taxon>Flavobacteriales</taxon>
        <taxon>Weeksellaceae</taxon>
        <taxon>Chryseobacterium group</taxon>
        <taxon>Chryseobacterium</taxon>
    </lineage>
</organism>
<proteinExistence type="inferred from homology"/>
<dbReference type="InterPro" id="IPR036291">
    <property type="entry name" value="NAD(P)-bd_dom_sf"/>
</dbReference>
<accession>A0A1I0NXV6</accession>
<protein>
    <submittedName>
        <fullName evidence="2">NAD(P)-dependent dehydrogenase, short-chain alcohol dehydrogenase family</fullName>
    </submittedName>
</protein>
<dbReference type="PRINTS" id="PR00081">
    <property type="entry name" value="GDHRDH"/>
</dbReference>
<comment type="similarity">
    <text evidence="1">Belongs to the short-chain dehydrogenases/reductases (SDR) family.</text>
</comment>
<sequence>MTTQKNKSDLMGKIALVTGGTKGIGLAIANRLAESGAKVIVTARHQPKENLEHYFIASDLTKAEDVSRLTEQITEKFGTVDILIDNIGGLTTPGGGFSALTDKHWEDEIQFNLLAAIRLDRAILPKMIDQKSGVIIHISTGSSKLPIWDINMAYAVSKAALNSYSKALSTEVARHGIRVLTVLPGAVKTPMMVEFVEGIAKSAGISVEEATTGLFSKIGGVPLERMGEPEEIAELVNFLASPAASYMTGSTYAVDGGSTPTV</sequence>
<evidence type="ECO:0000313" key="3">
    <source>
        <dbReference type="Proteomes" id="UP000199469"/>
    </source>
</evidence>
<gene>
    <name evidence="2" type="ORF">SAMN05421841_0867</name>
</gene>
<dbReference type="Proteomes" id="UP000199469">
    <property type="component" value="Unassembled WGS sequence"/>
</dbReference>
<dbReference type="OrthoDB" id="9804774at2"/>
<name>A0A1I0NXV6_9FLAO</name>
<dbReference type="InterPro" id="IPR002347">
    <property type="entry name" value="SDR_fam"/>
</dbReference>
<dbReference type="EMBL" id="FOIU01000001">
    <property type="protein sequence ID" value="SEW06598.1"/>
    <property type="molecule type" value="Genomic_DNA"/>
</dbReference>
<dbReference type="NCBIfam" id="NF005095">
    <property type="entry name" value="PRK06523.1"/>
    <property type="match status" value="1"/>
</dbReference>
<dbReference type="PRINTS" id="PR00080">
    <property type="entry name" value="SDRFAMILY"/>
</dbReference>
<dbReference type="SUPFAM" id="SSF51735">
    <property type="entry name" value="NAD(P)-binding Rossmann-fold domains"/>
    <property type="match status" value="1"/>
</dbReference>
<dbReference type="Pfam" id="PF13561">
    <property type="entry name" value="adh_short_C2"/>
    <property type="match status" value="1"/>
</dbReference>
<dbReference type="FunFam" id="3.40.50.720:FF:000084">
    <property type="entry name" value="Short-chain dehydrogenase reductase"/>
    <property type="match status" value="1"/>
</dbReference>
<dbReference type="RefSeq" id="WP_089790799.1">
    <property type="nucleotide sequence ID" value="NZ_FOIU01000001.1"/>
</dbReference>
<dbReference type="STRING" id="356305.SAMN05421841_0867"/>
<dbReference type="InterPro" id="IPR050259">
    <property type="entry name" value="SDR"/>
</dbReference>